<evidence type="ECO:0000256" key="2">
    <source>
        <dbReference type="PROSITE-ProRule" id="PRU00266"/>
    </source>
</evidence>
<dbReference type="InterPro" id="IPR000999">
    <property type="entry name" value="RNase_III_dom"/>
</dbReference>
<dbReference type="GO" id="GO:0004525">
    <property type="term" value="F:ribonuclease III activity"/>
    <property type="evidence" value="ECO:0007669"/>
    <property type="project" value="InterPro"/>
</dbReference>
<dbReference type="GO" id="GO:0006396">
    <property type="term" value="P:RNA processing"/>
    <property type="evidence" value="ECO:0007669"/>
    <property type="project" value="InterPro"/>
</dbReference>
<dbReference type="PROSITE" id="PS50137">
    <property type="entry name" value="DS_RBD"/>
    <property type="match status" value="1"/>
</dbReference>
<evidence type="ECO:0000256" key="1">
    <source>
        <dbReference type="ARBA" id="ARBA00022884"/>
    </source>
</evidence>
<evidence type="ECO:0000256" key="3">
    <source>
        <dbReference type="SAM" id="MobiDB-lite"/>
    </source>
</evidence>
<evidence type="ECO:0000313" key="6">
    <source>
        <dbReference type="EMBL" id="TEB38855.1"/>
    </source>
</evidence>
<feature type="compositionally biased region" description="Pro residues" evidence="3">
    <location>
        <begin position="168"/>
        <end position="182"/>
    </location>
</feature>
<proteinExistence type="predicted"/>
<dbReference type="GO" id="GO:0003723">
    <property type="term" value="F:RNA binding"/>
    <property type="evidence" value="ECO:0007669"/>
    <property type="project" value="UniProtKB-UniRule"/>
</dbReference>
<comment type="caution">
    <text evidence="6">The sequence shown here is derived from an EMBL/GenBank/DDBJ whole genome shotgun (WGS) entry which is preliminary data.</text>
</comment>
<dbReference type="AlphaFoldDB" id="A0A4Y7TXF9"/>
<dbReference type="STRING" id="71717.A0A4Y7TXF9"/>
<dbReference type="SUPFAM" id="SSF69065">
    <property type="entry name" value="RNase III domain-like"/>
    <property type="match status" value="1"/>
</dbReference>
<name>A0A4Y7TXF9_COPMI</name>
<dbReference type="EMBL" id="QPFP01000002">
    <property type="protein sequence ID" value="TEB38855.1"/>
    <property type="molecule type" value="Genomic_DNA"/>
</dbReference>
<dbReference type="Proteomes" id="UP000298030">
    <property type="component" value="Unassembled WGS sequence"/>
</dbReference>
<feature type="region of interest" description="Disordered" evidence="3">
    <location>
        <begin position="159"/>
        <end position="199"/>
    </location>
</feature>
<dbReference type="Gene3D" id="3.30.160.20">
    <property type="match status" value="1"/>
</dbReference>
<dbReference type="Pfam" id="PF00035">
    <property type="entry name" value="dsrm"/>
    <property type="match status" value="1"/>
</dbReference>
<keyword evidence="7" id="KW-1185">Reference proteome</keyword>
<feature type="domain" description="RNase III" evidence="5">
    <location>
        <begin position="6"/>
        <end position="135"/>
    </location>
</feature>
<accession>A0A4Y7TXF9</accession>
<evidence type="ECO:0000313" key="7">
    <source>
        <dbReference type="Proteomes" id="UP000298030"/>
    </source>
</evidence>
<evidence type="ECO:0000259" key="5">
    <source>
        <dbReference type="PROSITE" id="PS50142"/>
    </source>
</evidence>
<organism evidence="6 7">
    <name type="scientific">Coprinellus micaceus</name>
    <name type="common">Glistening ink-cap mushroom</name>
    <name type="synonym">Coprinus micaceus</name>
    <dbReference type="NCBI Taxonomy" id="71717"/>
    <lineage>
        <taxon>Eukaryota</taxon>
        <taxon>Fungi</taxon>
        <taxon>Dikarya</taxon>
        <taxon>Basidiomycota</taxon>
        <taxon>Agaricomycotina</taxon>
        <taxon>Agaricomycetes</taxon>
        <taxon>Agaricomycetidae</taxon>
        <taxon>Agaricales</taxon>
        <taxon>Agaricineae</taxon>
        <taxon>Psathyrellaceae</taxon>
        <taxon>Coprinellus</taxon>
    </lineage>
</organism>
<feature type="domain" description="DRBM" evidence="4">
    <location>
        <begin position="209"/>
        <end position="278"/>
    </location>
</feature>
<feature type="compositionally biased region" description="Polar residues" evidence="3">
    <location>
        <begin position="187"/>
        <end position="199"/>
    </location>
</feature>
<keyword evidence="1 2" id="KW-0694">RNA-binding</keyword>
<evidence type="ECO:0000259" key="4">
    <source>
        <dbReference type="PROSITE" id="PS50137"/>
    </source>
</evidence>
<protein>
    <submittedName>
        <fullName evidence="6">Uncharacterized protein</fullName>
    </submittedName>
</protein>
<dbReference type="SMART" id="SM00358">
    <property type="entry name" value="DSRM"/>
    <property type="match status" value="1"/>
</dbReference>
<sequence>MVLSNYPELPRLVGDDVGDVSLAIFSHRTTSPIDAPQYPGFGNGDRLAELGAQVLQCAVTKYFFRHPAMFSAEHIRERVGRIMQGPKVHEWLDLYGLKTRLTFGPELNRDEMLGNDHEMSKYFCTYVGAIFYCNGPVAVEEWVRQLLNASLDGVKVEAEDTMPGQEGPSPPIYTPPPIPSGYPGPSAGNSNEIDTGATSITLPPDVMLITRAKVHEAAMQATPKVHISYAETSEGPSHTPVWTVRCLVNDVEQGRATAKSKNEGKDMAARHAYVAMGWHRTGRN</sequence>
<dbReference type="PROSITE" id="PS50142">
    <property type="entry name" value="RNASE_3_2"/>
    <property type="match status" value="1"/>
</dbReference>
<dbReference type="OrthoDB" id="2392202at2759"/>
<reference evidence="6 7" key="1">
    <citation type="journal article" date="2019" name="Nat. Ecol. Evol.">
        <title>Megaphylogeny resolves global patterns of mushroom evolution.</title>
        <authorList>
            <person name="Varga T."/>
            <person name="Krizsan K."/>
            <person name="Foldi C."/>
            <person name="Dima B."/>
            <person name="Sanchez-Garcia M."/>
            <person name="Sanchez-Ramirez S."/>
            <person name="Szollosi G.J."/>
            <person name="Szarkandi J.G."/>
            <person name="Papp V."/>
            <person name="Albert L."/>
            <person name="Andreopoulos W."/>
            <person name="Angelini C."/>
            <person name="Antonin V."/>
            <person name="Barry K.W."/>
            <person name="Bougher N.L."/>
            <person name="Buchanan P."/>
            <person name="Buyck B."/>
            <person name="Bense V."/>
            <person name="Catcheside P."/>
            <person name="Chovatia M."/>
            <person name="Cooper J."/>
            <person name="Damon W."/>
            <person name="Desjardin D."/>
            <person name="Finy P."/>
            <person name="Geml J."/>
            <person name="Haridas S."/>
            <person name="Hughes K."/>
            <person name="Justo A."/>
            <person name="Karasinski D."/>
            <person name="Kautmanova I."/>
            <person name="Kiss B."/>
            <person name="Kocsube S."/>
            <person name="Kotiranta H."/>
            <person name="LaButti K.M."/>
            <person name="Lechner B.E."/>
            <person name="Liimatainen K."/>
            <person name="Lipzen A."/>
            <person name="Lukacs Z."/>
            <person name="Mihaltcheva S."/>
            <person name="Morgado L.N."/>
            <person name="Niskanen T."/>
            <person name="Noordeloos M.E."/>
            <person name="Ohm R.A."/>
            <person name="Ortiz-Santana B."/>
            <person name="Ovrebo C."/>
            <person name="Racz N."/>
            <person name="Riley R."/>
            <person name="Savchenko A."/>
            <person name="Shiryaev A."/>
            <person name="Soop K."/>
            <person name="Spirin V."/>
            <person name="Szebenyi C."/>
            <person name="Tomsovsky M."/>
            <person name="Tulloss R.E."/>
            <person name="Uehling J."/>
            <person name="Grigoriev I.V."/>
            <person name="Vagvolgyi C."/>
            <person name="Papp T."/>
            <person name="Martin F.M."/>
            <person name="Miettinen O."/>
            <person name="Hibbett D.S."/>
            <person name="Nagy L.G."/>
        </authorList>
    </citation>
    <scope>NUCLEOTIDE SEQUENCE [LARGE SCALE GENOMIC DNA]</scope>
    <source>
        <strain evidence="6 7">FP101781</strain>
    </source>
</reference>
<dbReference type="InterPro" id="IPR014720">
    <property type="entry name" value="dsRBD_dom"/>
</dbReference>
<gene>
    <name evidence="6" type="ORF">FA13DRAFT_413009</name>
</gene>
<dbReference type="Gene3D" id="1.10.1520.10">
    <property type="entry name" value="Ribonuclease III domain"/>
    <property type="match status" value="1"/>
</dbReference>
<dbReference type="SUPFAM" id="SSF54768">
    <property type="entry name" value="dsRNA-binding domain-like"/>
    <property type="match status" value="1"/>
</dbReference>
<dbReference type="InterPro" id="IPR036389">
    <property type="entry name" value="RNase_III_sf"/>
</dbReference>